<evidence type="ECO:0000313" key="18">
    <source>
        <dbReference type="Proteomes" id="UP000291000"/>
    </source>
</evidence>
<dbReference type="GO" id="GO:0022625">
    <property type="term" value="C:cytosolic large ribosomal subunit"/>
    <property type="evidence" value="ECO:0007669"/>
    <property type="project" value="UniProtKB-ARBA"/>
</dbReference>
<keyword evidence="18" id="KW-1185">Reference proteome</keyword>
<keyword evidence="13" id="KW-0687">Ribonucleoprotein</keyword>
<dbReference type="PANTHER" id="PTHR10768">
    <property type="entry name" value="60S RIBOSOMAL PROTEIN L37"/>
    <property type="match status" value="1"/>
</dbReference>
<dbReference type="STRING" id="9925.ENSCHIP00000013492"/>
<keyword evidence="12" id="KW-0007">Acetylation</keyword>
<keyword evidence="7" id="KW-0699">rRNA-binding</keyword>
<dbReference type="InterPro" id="IPR001569">
    <property type="entry name" value="Ribosomal_eL37"/>
</dbReference>
<evidence type="ECO:0000256" key="8">
    <source>
        <dbReference type="ARBA" id="ARBA00022771"/>
    </source>
</evidence>
<keyword evidence="11" id="KW-0689">Ribosomal protein</keyword>
<evidence type="ECO:0000256" key="16">
    <source>
        <dbReference type="ARBA" id="ARBA00035332"/>
    </source>
</evidence>
<evidence type="ECO:0000256" key="14">
    <source>
        <dbReference type="ARBA" id="ARBA00034092"/>
    </source>
</evidence>
<reference evidence="17" key="2">
    <citation type="submission" date="2025-08" db="UniProtKB">
        <authorList>
            <consortium name="Ensembl"/>
        </authorList>
    </citation>
    <scope>IDENTIFICATION</scope>
</reference>
<keyword evidence="10" id="KW-0694">RNA-binding</keyword>
<dbReference type="GO" id="GO:0008270">
    <property type="term" value="F:zinc ion binding"/>
    <property type="evidence" value="ECO:0007669"/>
    <property type="project" value="UniProtKB-KW"/>
</dbReference>
<accession>A0A452ENY8</accession>
<evidence type="ECO:0000256" key="1">
    <source>
        <dbReference type="ARBA" id="ARBA00004496"/>
    </source>
</evidence>
<dbReference type="InterPro" id="IPR011332">
    <property type="entry name" value="Ribosomal_zn-bd"/>
</dbReference>
<evidence type="ECO:0000256" key="7">
    <source>
        <dbReference type="ARBA" id="ARBA00022730"/>
    </source>
</evidence>
<comment type="subunit">
    <text evidence="3">Component of the large ribosomal subunit.</text>
</comment>
<dbReference type="SUPFAM" id="SSF57829">
    <property type="entry name" value="Zn-binding ribosomal proteins"/>
    <property type="match status" value="1"/>
</dbReference>
<comment type="function">
    <text evidence="14">Component of the large ribosomal subunit. The ribosome is a large ribonucleoprotein complex responsible for the synthesis of proteins in the cell.</text>
</comment>
<dbReference type="GO" id="GO:0019843">
    <property type="term" value="F:rRNA binding"/>
    <property type="evidence" value="ECO:0007669"/>
    <property type="project" value="UniProtKB-KW"/>
</dbReference>
<keyword evidence="4" id="KW-0963">Cytoplasm</keyword>
<comment type="subcellular location">
    <subcellularLocation>
        <location evidence="1">Cytoplasm</location>
    </subcellularLocation>
</comment>
<dbReference type="AlphaFoldDB" id="A0A452ENY8"/>
<evidence type="ECO:0000256" key="4">
    <source>
        <dbReference type="ARBA" id="ARBA00022490"/>
    </source>
</evidence>
<dbReference type="GeneTree" id="ENSGT00390000005254"/>
<dbReference type="Bgee" id="ENSCHIG00000014894">
    <property type="expression patterns" value="Expressed in adult mammalian kidney and 2 other cell types or tissues"/>
</dbReference>
<evidence type="ECO:0000256" key="11">
    <source>
        <dbReference type="ARBA" id="ARBA00022980"/>
    </source>
</evidence>
<dbReference type="Ensembl" id="ENSCHIT00000021284.1">
    <property type="protein sequence ID" value="ENSCHIP00000013492.1"/>
    <property type="gene ID" value="ENSCHIG00000014894.1"/>
</dbReference>
<evidence type="ECO:0000256" key="5">
    <source>
        <dbReference type="ARBA" id="ARBA00022553"/>
    </source>
</evidence>
<keyword evidence="5" id="KW-0597">Phosphoprotein</keyword>
<organism evidence="17 18">
    <name type="scientific">Capra hircus</name>
    <name type="common">Goat</name>
    <dbReference type="NCBI Taxonomy" id="9925"/>
    <lineage>
        <taxon>Eukaryota</taxon>
        <taxon>Metazoa</taxon>
        <taxon>Chordata</taxon>
        <taxon>Craniata</taxon>
        <taxon>Vertebrata</taxon>
        <taxon>Euteleostomi</taxon>
        <taxon>Mammalia</taxon>
        <taxon>Eutheria</taxon>
        <taxon>Laurasiatheria</taxon>
        <taxon>Artiodactyla</taxon>
        <taxon>Ruminantia</taxon>
        <taxon>Pecora</taxon>
        <taxon>Bovidae</taxon>
        <taxon>Caprinae</taxon>
        <taxon>Capra</taxon>
    </lineage>
</organism>
<dbReference type="GO" id="GO:0006412">
    <property type="term" value="P:translation"/>
    <property type="evidence" value="ECO:0007669"/>
    <property type="project" value="InterPro"/>
</dbReference>
<keyword evidence="9" id="KW-0862">Zinc</keyword>
<evidence type="ECO:0000256" key="3">
    <source>
        <dbReference type="ARBA" id="ARBA00011133"/>
    </source>
</evidence>
<dbReference type="Proteomes" id="UP000291000">
    <property type="component" value="Chromosome 6"/>
</dbReference>
<dbReference type="PANTHER" id="PTHR10768:SF22">
    <property type="entry name" value="LARGE RIBOSOMAL SUBUNIT PROTEIN EL37"/>
    <property type="match status" value="1"/>
</dbReference>
<proteinExistence type="inferred from homology"/>
<evidence type="ECO:0000256" key="12">
    <source>
        <dbReference type="ARBA" id="ARBA00022990"/>
    </source>
</evidence>
<evidence type="ECO:0000256" key="9">
    <source>
        <dbReference type="ARBA" id="ARBA00022833"/>
    </source>
</evidence>
<name>A0A452ENY8_CAPHI</name>
<protein>
    <recommendedName>
        <fullName evidence="15">Large ribosomal subunit protein eL37</fullName>
    </recommendedName>
    <alternativeName>
        <fullName evidence="16">60S ribosomal protein L37</fullName>
    </alternativeName>
</protein>
<evidence type="ECO:0000313" key="17">
    <source>
        <dbReference type="Ensembl" id="ENSCHIP00000013492.1"/>
    </source>
</evidence>
<sequence>MTNGTSLLGKHPNKTHTLCRRCGSKAYHLQKLTCGKCGYLTKQKRKYKWSAKHLKIVYRRFRHGFHERTTRKPKRVATAALSSS</sequence>
<keyword evidence="8" id="KW-0863">Zinc-finger</keyword>
<reference evidence="17 18" key="1">
    <citation type="submission" date="2016-04" db="EMBL/GenBank/DDBJ databases">
        <title>Polished mammalian reference genomes with single-molecule sequencing and chromosome conformation capture applied to the Capra hircus genome.</title>
        <authorList>
            <person name="Bickhart D.M."/>
            <person name="Koren S."/>
            <person name="Rosen B."/>
            <person name="Hastie A."/>
            <person name="Liachko I."/>
            <person name="Sullivan S.T."/>
            <person name="Burton J."/>
            <person name="Sayre B.L."/>
            <person name="Huson H.J."/>
            <person name="Lee J."/>
            <person name="Lam E."/>
            <person name="Kelley C.M."/>
            <person name="Hutchison J.L."/>
            <person name="Zhou Y."/>
            <person name="Sun J."/>
            <person name="Crisa A."/>
            <person name="Schwartz J.C."/>
            <person name="Hammond J.A."/>
            <person name="Schroeder S.G."/>
            <person name="Liu G.E."/>
            <person name="Dunham M."/>
            <person name="Shendure J."/>
            <person name="Sonstegard T.S."/>
            <person name="Phillippy A.M."/>
            <person name="Van Tassell C.P."/>
            <person name="Smith T.P."/>
        </authorList>
    </citation>
    <scope>NUCLEOTIDE SEQUENCE [LARGE SCALE GENOMIC DNA]</scope>
</reference>
<dbReference type="Gene3D" id="2.20.25.30">
    <property type="match status" value="1"/>
</dbReference>
<evidence type="ECO:0000256" key="2">
    <source>
        <dbReference type="ARBA" id="ARBA00009805"/>
    </source>
</evidence>
<evidence type="ECO:0000256" key="6">
    <source>
        <dbReference type="ARBA" id="ARBA00022723"/>
    </source>
</evidence>
<comment type="similarity">
    <text evidence="2">Belongs to the eukaryotic ribosomal protein eL37 family.</text>
</comment>
<evidence type="ECO:0000256" key="10">
    <source>
        <dbReference type="ARBA" id="ARBA00022884"/>
    </source>
</evidence>
<evidence type="ECO:0000256" key="15">
    <source>
        <dbReference type="ARBA" id="ARBA00035225"/>
    </source>
</evidence>
<reference evidence="17" key="3">
    <citation type="submission" date="2025-09" db="UniProtKB">
        <authorList>
            <consortium name="Ensembl"/>
        </authorList>
    </citation>
    <scope>IDENTIFICATION</scope>
</reference>
<dbReference type="EMBL" id="LWLT01000006">
    <property type="status" value="NOT_ANNOTATED_CDS"/>
    <property type="molecule type" value="Genomic_DNA"/>
</dbReference>
<evidence type="ECO:0000256" key="13">
    <source>
        <dbReference type="ARBA" id="ARBA00023274"/>
    </source>
</evidence>
<keyword evidence="6" id="KW-0479">Metal-binding</keyword>
<dbReference type="Pfam" id="PF01907">
    <property type="entry name" value="Ribosomal_L37e"/>
    <property type="match status" value="1"/>
</dbReference>
<dbReference type="GO" id="GO:0003735">
    <property type="term" value="F:structural constituent of ribosome"/>
    <property type="evidence" value="ECO:0007669"/>
    <property type="project" value="InterPro"/>
</dbReference>
<dbReference type="InterPro" id="IPR011331">
    <property type="entry name" value="Ribosomal_eL37/eL43"/>
</dbReference>